<dbReference type="Pfam" id="PF01925">
    <property type="entry name" value="TauE"/>
    <property type="match status" value="1"/>
</dbReference>
<evidence type="ECO:0000256" key="3">
    <source>
        <dbReference type="ARBA" id="ARBA00022692"/>
    </source>
</evidence>
<dbReference type="InterPro" id="IPR002781">
    <property type="entry name" value="TM_pro_TauE-like"/>
</dbReference>
<feature type="transmembrane region" description="Helical" evidence="6">
    <location>
        <begin position="93"/>
        <end position="112"/>
    </location>
</feature>
<dbReference type="OrthoDB" id="7031033at2"/>
<accession>A0A1H9I6E5</accession>
<gene>
    <name evidence="7" type="ORF">SAMN04488038_109200</name>
</gene>
<organism evidence="7 8">
    <name type="scientific">Solimonas aquatica</name>
    <dbReference type="NCBI Taxonomy" id="489703"/>
    <lineage>
        <taxon>Bacteria</taxon>
        <taxon>Pseudomonadati</taxon>
        <taxon>Pseudomonadota</taxon>
        <taxon>Gammaproteobacteria</taxon>
        <taxon>Nevskiales</taxon>
        <taxon>Nevskiaceae</taxon>
        <taxon>Solimonas</taxon>
    </lineage>
</organism>
<dbReference type="PANTHER" id="PTHR43701">
    <property type="entry name" value="MEMBRANE TRANSPORTER PROTEIN MJ0441-RELATED"/>
    <property type="match status" value="1"/>
</dbReference>
<evidence type="ECO:0000256" key="2">
    <source>
        <dbReference type="ARBA" id="ARBA00009142"/>
    </source>
</evidence>
<dbReference type="Proteomes" id="UP000199233">
    <property type="component" value="Unassembled WGS sequence"/>
</dbReference>
<keyword evidence="5 6" id="KW-0472">Membrane</keyword>
<comment type="subcellular location">
    <subcellularLocation>
        <location evidence="6">Cell membrane</location>
        <topology evidence="6">Multi-pass membrane protein</topology>
    </subcellularLocation>
    <subcellularLocation>
        <location evidence="1">Membrane</location>
        <topology evidence="1">Multi-pass membrane protein</topology>
    </subcellularLocation>
</comment>
<feature type="transmembrane region" description="Helical" evidence="6">
    <location>
        <begin position="67"/>
        <end position="87"/>
    </location>
</feature>
<dbReference type="AlphaFoldDB" id="A0A1H9I6E5"/>
<name>A0A1H9I6E5_9GAMM</name>
<reference evidence="7 8" key="1">
    <citation type="submission" date="2016-10" db="EMBL/GenBank/DDBJ databases">
        <authorList>
            <person name="de Groot N.N."/>
        </authorList>
    </citation>
    <scope>NUCLEOTIDE SEQUENCE [LARGE SCALE GENOMIC DNA]</scope>
    <source>
        <strain evidence="7 8">DSM 25927</strain>
    </source>
</reference>
<proteinExistence type="inferred from homology"/>
<keyword evidence="4 6" id="KW-1133">Transmembrane helix</keyword>
<keyword evidence="6" id="KW-1003">Cell membrane</keyword>
<dbReference type="STRING" id="489703.SAMN04488038_109200"/>
<evidence type="ECO:0000256" key="5">
    <source>
        <dbReference type="ARBA" id="ARBA00023136"/>
    </source>
</evidence>
<protein>
    <recommendedName>
        <fullName evidence="6">Probable membrane transporter protein</fullName>
    </recommendedName>
</protein>
<feature type="transmembrane region" description="Helical" evidence="6">
    <location>
        <begin position="150"/>
        <end position="177"/>
    </location>
</feature>
<evidence type="ECO:0000256" key="4">
    <source>
        <dbReference type="ARBA" id="ARBA00022989"/>
    </source>
</evidence>
<dbReference type="EMBL" id="FOFS01000009">
    <property type="protein sequence ID" value="SEQ70149.1"/>
    <property type="molecule type" value="Genomic_DNA"/>
</dbReference>
<dbReference type="InterPro" id="IPR051598">
    <property type="entry name" value="TSUP/Inactive_protease-like"/>
</dbReference>
<dbReference type="RefSeq" id="WP_093286727.1">
    <property type="nucleotide sequence ID" value="NZ_FOFS01000009.1"/>
</dbReference>
<feature type="transmembrane region" description="Helical" evidence="6">
    <location>
        <begin position="41"/>
        <end position="60"/>
    </location>
</feature>
<evidence type="ECO:0000256" key="6">
    <source>
        <dbReference type="RuleBase" id="RU363041"/>
    </source>
</evidence>
<evidence type="ECO:0000256" key="1">
    <source>
        <dbReference type="ARBA" id="ARBA00004141"/>
    </source>
</evidence>
<evidence type="ECO:0000313" key="8">
    <source>
        <dbReference type="Proteomes" id="UP000199233"/>
    </source>
</evidence>
<sequence length="268" mass="27061">MLAAALGLLIGLLLALTGAGGGILAVPLLIFALDWDVAHAGPVALFAVGASAAVGTYLGLRAGIVRYRAAFLIAGSGALFTPLGVWLAHRLPAAPLALGFAAVLLHVALRLFRQASAQLRGEATDAPDATACRLDQGTGRFRWTARCARTLMSTGALTGLMSGLLGVGGGFVIVPALRRSTDLPMNAIVASSLMAIALISGAAVFSSALAGHLQWQVALPFAGGAIAGMLGGRALAARLAGPRLQQGFAVVSALVALGLITRTLLDRS</sequence>
<comment type="similarity">
    <text evidence="2 6">Belongs to the 4-toluene sulfonate uptake permease (TSUP) (TC 2.A.102) family.</text>
</comment>
<feature type="transmembrane region" description="Helical" evidence="6">
    <location>
        <begin position="217"/>
        <end position="236"/>
    </location>
</feature>
<keyword evidence="8" id="KW-1185">Reference proteome</keyword>
<feature type="transmembrane region" description="Helical" evidence="6">
    <location>
        <begin position="183"/>
        <end position="205"/>
    </location>
</feature>
<feature type="transmembrane region" description="Helical" evidence="6">
    <location>
        <begin position="248"/>
        <end position="265"/>
    </location>
</feature>
<keyword evidence="3 6" id="KW-0812">Transmembrane</keyword>
<dbReference type="PANTHER" id="PTHR43701:SF2">
    <property type="entry name" value="MEMBRANE TRANSPORTER PROTEIN YJNA-RELATED"/>
    <property type="match status" value="1"/>
</dbReference>
<dbReference type="GO" id="GO:0005886">
    <property type="term" value="C:plasma membrane"/>
    <property type="evidence" value="ECO:0007669"/>
    <property type="project" value="UniProtKB-SubCell"/>
</dbReference>
<evidence type="ECO:0000313" key="7">
    <source>
        <dbReference type="EMBL" id="SEQ70149.1"/>
    </source>
</evidence>